<proteinExistence type="predicted"/>
<evidence type="ECO:0000313" key="2">
    <source>
        <dbReference type="EMBL" id="SHI73393.1"/>
    </source>
</evidence>
<keyword evidence="3" id="KW-1185">Reference proteome</keyword>
<organism evidence="2 3">
    <name type="scientific">Arenibacter nanhaiticus</name>
    <dbReference type="NCBI Taxonomy" id="558155"/>
    <lineage>
        <taxon>Bacteria</taxon>
        <taxon>Pseudomonadati</taxon>
        <taxon>Bacteroidota</taxon>
        <taxon>Flavobacteriia</taxon>
        <taxon>Flavobacteriales</taxon>
        <taxon>Flavobacteriaceae</taxon>
        <taxon>Arenibacter</taxon>
    </lineage>
</organism>
<dbReference type="EMBL" id="FQYX01000005">
    <property type="protein sequence ID" value="SHI73393.1"/>
    <property type="molecule type" value="Genomic_DNA"/>
</dbReference>
<dbReference type="STRING" id="558155.SAMN04487911_10537"/>
<dbReference type="InterPro" id="IPR029044">
    <property type="entry name" value="Nucleotide-diphossugar_trans"/>
</dbReference>
<gene>
    <name evidence="2" type="ORF">SAMN04487911_10537</name>
</gene>
<dbReference type="PANTHER" id="PTHR22916:SF3">
    <property type="entry name" value="UDP-GLCNAC:BETAGAL BETA-1,3-N-ACETYLGLUCOSAMINYLTRANSFERASE-LIKE PROTEIN 1"/>
    <property type="match status" value="1"/>
</dbReference>
<protein>
    <submittedName>
        <fullName evidence="2">Glycosyltransferase involved in cell wall bisynthesis</fullName>
    </submittedName>
</protein>
<evidence type="ECO:0000259" key="1">
    <source>
        <dbReference type="Pfam" id="PF00535"/>
    </source>
</evidence>
<dbReference type="CDD" id="cd00761">
    <property type="entry name" value="Glyco_tranf_GTA_type"/>
    <property type="match status" value="1"/>
</dbReference>
<name>A0A1M6DJU0_9FLAO</name>
<accession>A0A1M6DJU0</accession>
<dbReference type="Gene3D" id="3.90.550.10">
    <property type="entry name" value="Spore Coat Polysaccharide Biosynthesis Protein SpsA, Chain A"/>
    <property type="match status" value="1"/>
</dbReference>
<keyword evidence="2" id="KW-0808">Transferase</keyword>
<sequence length="341" mass="39622">MVNFVSMQNPKVSVLIPFKNTEEFLSECISSIIDQTYQNWEVLAVNDGSDDNSCQIMDHYANHDSRITVLQNEGQGIIHALRTAYSKSNGSLITRMDSDDMMTPNKLQLMTTALLKNGLGHVALGKVSYFSKEGVSNGYKSYEKWLNRLSEKGTNFSEIYKECVIPSPCWMVHRSDLDKAKAFTPDQYPEDYDLAFRFYEKQFKCIPSENVLHYWRDYQDRTSRTSEHYAQNYFLDLKMHYFLKLDHDKNRPLVLWGAGKKGKNIAKILVEQGVPFFWLCNNQQKIGKIIYGQHMLSYKHLPQLNRPQVIVTVANKEAQEFIKEHLQGMNMLLAEDYFLFC</sequence>
<evidence type="ECO:0000313" key="3">
    <source>
        <dbReference type="Proteomes" id="UP000184231"/>
    </source>
</evidence>
<dbReference type="InterPro" id="IPR001173">
    <property type="entry name" value="Glyco_trans_2-like"/>
</dbReference>
<dbReference type="GO" id="GO:0016758">
    <property type="term" value="F:hexosyltransferase activity"/>
    <property type="evidence" value="ECO:0007669"/>
    <property type="project" value="UniProtKB-ARBA"/>
</dbReference>
<dbReference type="SUPFAM" id="SSF53448">
    <property type="entry name" value="Nucleotide-diphospho-sugar transferases"/>
    <property type="match status" value="1"/>
</dbReference>
<dbReference type="Proteomes" id="UP000184231">
    <property type="component" value="Unassembled WGS sequence"/>
</dbReference>
<feature type="domain" description="Glycosyltransferase 2-like" evidence="1">
    <location>
        <begin position="13"/>
        <end position="178"/>
    </location>
</feature>
<dbReference type="Pfam" id="PF00535">
    <property type="entry name" value="Glycos_transf_2"/>
    <property type="match status" value="1"/>
</dbReference>
<dbReference type="AlphaFoldDB" id="A0A1M6DJU0"/>
<dbReference type="PANTHER" id="PTHR22916">
    <property type="entry name" value="GLYCOSYLTRANSFERASE"/>
    <property type="match status" value="1"/>
</dbReference>
<reference evidence="2 3" key="1">
    <citation type="submission" date="2016-11" db="EMBL/GenBank/DDBJ databases">
        <authorList>
            <person name="Jaros S."/>
            <person name="Januszkiewicz K."/>
            <person name="Wedrychowicz H."/>
        </authorList>
    </citation>
    <scope>NUCLEOTIDE SEQUENCE [LARGE SCALE GENOMIC DNA]</scope>
    <source>
        <strain evidence="2 3">CGMCC 1.8863</strain>
    </source>
</reference>